<reference evidence="2" key="1">
    <citation type="submission" date="2016-11" db="EMBL/GenBank/DDBJ databases">
        <authorList>
            <person name="Varghese N."/>
            <person name="Submissions S."/>
        </authorList>
    </citation>
    <scope>NUCLEOTIDE SEQUENCE [LARGE SCALE GENOMIC DNA]</scope>
    <source>
        <strain evidence="2">DSM 17957</strain>
    </source>
</reference>
<evidence type="ECO:0000313" key="2">
    <source>
        <dbReference type="Proteomes" id="UP000184536"/>
    </source>
</evidence>
<dbReference type="AlphaFoldDB" id="A0A1M6NFD1"/>
<sequence length="191" mass="22475">MLKTSCDNGKIILWTSQSKIVWDILNEKGIYHARKEFVAKKYGEVANIFLEAYTWFIPRAEQLVPKPQGAEFPIWAFTDPKFIGHQSGCVILEIKVDAEQALLFDQMKWNRILNLSYIPKDENDAQKFAALLGQYGIHNEADAYMKNYYPHLKTIIKKSWDRLFDQNIIVSESHQAALWEIRRDWIKNIYY</sequence>
<dbReference type="STRING" id="1121919.SAMN02745975_03282"/>
<dbReference type="EMBL" id="FQZV01000055">
    <property type="protein sequence ID" value="SHJ94303.1"/>
    <property type="molecule type" value="Genomic_DNA"/>
</dbReference>
<gene>
    <name evidence="1" type="ORF">SAMN02745975_03282</name>
</gene>
<protein>
    <recommendedName>
        <fullName evidence="3">DUF3841 domain-containing protein</fullName>
    </recommendedName>
</protein>
<name>A0A1M6NFD1_9FIRM</name>
<evidence type="ECO:0000313" key="1">
    <source>
        <dbReference type="EMBL" id="SHJ94303.1"/>
    </source>
</evidence>
<organism evidence="1 2">
    <name type="scientific">Geosporobacter subterraneus DSM 17957</name>
    <dbReference type="NCBI Taxonomy" id="1121919"/>
    <lineage>
        <taxon>Bacteria</taxon>
        <taxon>Bacillati</taxon>
        <taxon>Bacillota</taxon>
        <taxon>Clostridia</taxon>
        <taxon>Peptostreptococcales</taxon>
        <taxon>Thermotaleaceae</taxon>
        <taxon>Geosporobacter</taxon>
    </lineage>
</organism>
<dbReference type="Pfam" id="PF12952">
    <property type="entry name" value="DUF3841"/>
    <property type="match status" value="1"/>
</dbReference>
<dbReference type="RefSeq" id="WP_110942295.1">
    <property type="nucleotide sequence ID" value="NZ_FQZV01000055.1"/>
</dbReference>
<dbReference type="Proteomes" id="UP000184536">
    <property type="component" value="Unassembled WGS sequence"/>
</dbReference>
<evidence type="ECO:0008006" key="3">
    <source>
        <dbReference type="Google" id="ProtNLM"/>
    </source>
</evidence>
<accession>A0A1M6NFD1</accession>
<keyword evidence="2" id="KW-1185">Reference proteome</keyword>
<dbReference type="InterPro" id="IPR024211">
    <property type="entry name" value="DUF3841"/>
</dbReference>
<dbReference type="OrthoDB" id="1751953at2"/>
<proteinExistence type="predicted"/>